<evidence type="ECO:0000259" key="1">
    <source>
        <dbReference type="Pfam" id="PF18803"/>
    </source>
</evidence>
<evidence type="ECO:0000313" key="3">
    <source>
        <dbReference type="Proteomes" id="UP000823399"/>
    </source>
</evidence>
<proteinExistence type="predicted"/>
<protein>
    <recommendedName>
        <fullName evidence="1">CxC2-like cysteine cluster KDZ transposase-associated domain-containing protein</fullName>
    </recommendedName>
</protein>
<dbReference type="PANTHER" id="PTHR33104:SF2">
    <property type="entry name" value="CXC3 LIKE CYSTEINE CLUSTER DOMAIN-CONTAINING PROTEIN"/>
    <property type="match status" value="1"/>
</dbReference>
<dbReference type="Pfam" id="PF18803">
    <property type="entry name" value="CxC2"/>
    <property type="match status" value="1"/>
</dbReference>
<organism evidence="2 3">
    <name type="scientific">Suillus discolor</name>
    <dbReference type="NCBI Taxonomy" id="1912936"/>
    <lineage>
        <taxon>Eukaryota</taxon>
        <taxon>Fungi</taxon>
        <taxon>Dikarya</taxon>
        <taxon>Basidiomycota</taxon>
        <taxon>Agaricomycotina</taxon>
        <taxon>Agaricomycetes</taxon>
        <taxon>Agaricomycetidae</taxon>
        <taxon>Boletales</taxon>
        <taxon>Suillineae</taxon>
        <taxon>Suillaceae</taxon>
        <taxon>Suillus</taxon>
    </lineage>
</organism>
<dbReference type="RefSeq" id="XP_041292277.1">
    <property type="nucleotide sequence ID" value="XM_041441585.1"/>
</dbReference>
<dbReference type="CDD" id="cd19757">
    <property type="entry name" value="Bbox1"/>
    <property type="match status" value="1"/>
</dbReference>
<gene>
    <name evidence="2" type="ORF">F5147DRAFT_774290</name>
</gene>
<dbReference type="InterPro" id="IPR041457">
    <property type="entry name" value="CxC2_KDZ-assoc"/>
</dbReference>
<evidence type="ECO:0000313" key="2">
    <source>
        <dbReference type="EMBL" id="KAG2107463.1"/>
    </source>
</evidence>
<reference evidence="2" key="1">
    <citation type="journal article" date="2020" name="New Phytol.">
        <title>Comparative genomics reveals dynamic genome evolution in host specialist ectomycorrhizal fungi.</title>
        <authorList>
            <person name="Lofgren L.A."/>
            <person name="Nguyen N.H."/>
            <person name="Vilgalys R."/>
            <person name="Ruytinx J."/>
            <person name="Liao H.L."/>
            <person name="Branco S."/>
            <person name="Kuo A."/>
            <person name="LaButti K."/>
            <person name="Lipzen A."/>
            <person name="Andreopoulos W."/>
            <person name="Pangilinan J."/>
            <person name="Riley R."/>
            <person name="Hundley H."/>
            <person name="Na H."/>
            <person name="Barry K."/>
            <person name="Grigoriev I.V."/>
            <person name="Stajich J.E."/>
            <person name="Kennedy P.G."/>
        </authorList>
    </citation>
    <scope>NUCLEOTIDE SEQUENCE</scope>
    <source>
        <strain evidence="2">FC423</strain>
    </source>
</reference>
<comment type="caution">
    <text evidence="2">The sequence shown here is derived from an EMBL/GenBank/DDBJ whole genome shotgun (WGS) entry which is preliminary data.</text>
</comment>
<dbReference type="Pfam" id="PF18758">
    <property type="entry name" value="KDZ"/>
    <property type="match status" value="1"/>
</dbReference>
<feature type="domain" description="CxC2-like cysteine cluster KDZ transposase-associated" evidence="1">
    <location>
        <begin position="187"/>
        <end position="297"/>
    </location>
</feature>
<dbReference type="PANTHER" id="PTHR33104">
    <property type="entry name" value="SI:DKEY-29D5.2"/>
    <property type="match status" value="1"/>
</dbReference>
<dbReference type="Proteomes" id="UP000823399">
    <property type="component" value="Unassembled WGS sequence"/>
</dbReference>
<dbReference type="GeneID" id="64703844"/>
<accession>A0A9P7F5N9</accession>
<dbReference type="AlphaFoldDB" id="A0A9P7F5N9"/>
<sequence length="743" mass="84120">MSPKKKNHLKSASYSFRDRGHLSRDKDLDVDYVVHKRSIGKDGNPGWLESCADPLYKTSPGPSHLSSPRKRLKEVSMELPDIQHNDMYQEMYGDFVAELPRHTKTQNDFISEYLLYRDTYLDIILESETFVGAGVCEICQMAKGTFRCLTCTGDHGWCGSCIVASHQSLPFHKIQMWNDKCFDDTTLADQGFVWHMGHGGKSYPQNGATPSSISTTAITVVHSSGVFTHNVTWCTCPGSYDQQHLQLLRTGLFPASTTRPKTAFTFEVLDNFLIDALECKTSAMSFFEKLRRLTNNAFMYTVPDRYRELMRVSCLWRDLKNRKWFGFGHDRETQPGPGNLALFCPSCPQPGINMPSQWEEKYERWLVMKRFVVDGNFTAQHMNMRQPELDIYLSDGLGYMVTEAEYQAHLTSATESRERSACSNHRAVNAANMNRSNLRATGVGATACARHGCFVPHSIVDFQKGERYSLNFILGAGQVDGEILETLWAPFNKISPTARSMSQAHHQEILDDHMRNSNWKKLVGIVKTLLRKYKRANKGIDDTKVPFEELTRSLNTSRVNGWEEDEEKAIKEQGEYLDIYQLKIDKAPTMAEIQLKLTESEYVDMGKLGFVSWLVDGIHLEDSQDALRVEIRQLPKDVSPAQKTVVEDKRQKLAARIAKFHEVADAMEGIEVNAGTEPLDDLRFCFADVSEHGWEGADLEEALEDIDEEAPAEAMCIWMPSSVPHDEASALGLDGLQSEELEL</sequence>
<dbReference type="OrthoDB" id="3192989at2759"/>
<name>A0A9P7F5N9_9AGAM</name>
<keyword evidence="3" id="KW-1185">Reference proteome</keyword>
<dbReference type="EMBL" id="JABBWM010000031">
    <property type="protein sequence ID" value="KAG2107463.1"/>
    <property type="molecule type" value="Genomic_DNA"/>
</dbReference>
<dbReference type="InterPro" id="IPR040521">
    <property type="entry name" value="KDZ"/>
</dbReference>